<dbReference type="PANTHER" id="PTHR43591:SF105">
    <property type="entry name" value="METHYLTRANSFERASE DOMAIN-CONTAINING PROTEIN-RELATED"/>
    <property type="match status" value="1"/>
</dbReference>
<accession>A0A6A6R4Q4</accession>
<dbReference type="PANTHER" id="PTHR43591">
    <property type="entry name" value="METHYLTRANSFERASE"/>
    <property type="match status" value="1"/>
</dbReference>
<sequence length="372" mass="41925">MVPSDVPASDAHRTSTSGDSGVQIASDWSIAEPQPQPDAETETTTHDDQAEDDFDDAAPFDDNDSAFDDGPSLEDDTFTLNSSIRAYRIENGRSYHAYREGAYWGPNDEKAQDILDMAHHMYLLTLNNALHLAPLHDPKRILDVGTGTGIWAIDIAEQYPNAAITGSDLSPIQPEWVPPNCVFEVDDFTQPWLYGASVLDFVHIRELFGSVPDWDAFFAQAHRALKPGGWIEVVEHSVQPVSDDDTVDENHFFTLWGNTVIEMGQRFGKSFEIWSEAKERLERAGFVDVVEVRYKWPMNGWSRDERLKRIGLWNQYRLHNGVEGFMLRLLTQAGGWSVARAQVFLAQMRAAIKDEKTHAYLPGTVVYGRKPL</sequence>
<dbReference type="Pfam" id="PF13489">
    <property type="entry name" value="Methyltransf_23"/>
    <property type="match status" value="1"/>
</dbReference>
<feature type="region of interest" description="Disordered" evidence="1">
    <location>
        <begin position="1"/>
        <end position="74"/>
    </location>
</feature>
<evidence type="ECO:0000256" key="1">
    <source>
        <dbReference type="SAM" id="MobiDB-lite"/>
    </source>
</evidence>
<keyword evidence="2" id="KW-0489">Methyltransferase</keyword>
<keyword evidence="2" id="KW-0808">Transferase</keyword>
<dbReference type="Proteomes" id="UP000799750">
    <property type="component" value="Unassembled WGS sequence"/>
</dbReference>
<dbReference type="GO" id="GO:0008168">
    <property type="term" value="F:methyltransferase activity"/>
    <property type="evidence" value="ECO:0007669"/>
    <property type="project" value="UniProtKB-KW"/>
</dbReference>
<evidence type="ECO:0000313" key="3">
    <source>
        <dbReference type="Proteomes" id="UP000799750"/>
    </source>
</evidence>
<dbReference type="SUPFAM" id="SSF53335">
    <property type="entry name" value="S-adenosyl-L-methionine-dependent methyltransferases"/>
    <property type="match status" value="1"/>
</dbReference>
<dbReference type="Gene3D" id="3.40.50.150">
    <property type="entry name" value="Vaccinia Virus protein VP39"/>
    <property type="match status" value="1"/>
</dbReference>
<keyword evidence="3" id="KW-1185">Reference proteome</keyword>
<gene>
    <name evidence="2" type="ORF">BU16DRAFT_524949</name>
</gene>
<dbReference type="GO" id="GO:0032259">
    <property type="term" value="P:methylation"/>
    <property type="evidence" value="ECO:0007669"/>
    <property type="project" value="UniProtKB-KW"/>
</dbReference>
<organism evidence="2 3">
    <name type="scientific">Lophium mytilinum</name>
    <dbReference type="NCBI Taxonomy" id="390894"/>
    <lineage>
        <taxon>Eukaryota</taxon>
        <taxon>Fungi</taxon>
        <taxon>Dikarya</taxon>
        <taxon>Ascomycota</taxon>
        <taxon>Pezizomycotina</taxon>
        <taxon>Dothideomycetes</taxon>
        <taxon>Pleosporomycetidae</taxon>
        <taxon>Mytilinidiales</taxon>
        <taxon>Mytilinidiaceae</taxon>
        <taxon>Lophium</taxon>
    </lineage>
</organism>
<dbReference type="EMBL" id="MU004185">
    <property type="protein sequence ID" value="KAF2498930.1"/>
    <property type="molecule type" value="Genomic_DNA"/>
</dbReference>
<name>A0A6A6R4Q4_9PEZI</name>
<feature type="compositionally biased region" description="Acidic residues" evidence="1">
    <location>
        <begin position="49"/>
        <end position="74"/>
    </location>
</feature>
<evidence type="ECO:0000313" key="2">
    <source>
        <dbReference type="EMBL" id="KAF2498930.1"/>
    </source>
</evidence>
<dbReference type="CDD" id="cd02440">
    <property type="entry name" value="AdoMet_MTases"/>
    <property type="match status" value="1"/>
</dbReference>
<dbReference type="InterPro" id="IPR029063">
    <property type="entry name" value="SAM-dependent_MTases_sf"/>
</dbReference>
<proteinExistence type="predicted"/>
<protein>
    <submittedName>
        <fullName evidence="2">S-adenosyl-L-methionine-dependent methyltransferase</fullName>
    </submittedName>
</protein>
<reference evidence="2" key="1">
    <citation type="journal article" date="2020" name="Stud. Mycol.">
        <title>101 Dothideomycetes genomes: a test case for predicting lifestyles and emergence of pathogens.</title>
        <authorList>
            <person name="Haridas S."/>
            <person name="Albert R."/>
            <person name="Binder M."/>
            <person name="Bloem J."/>
            <person name="Labutti K."/>
            <person name="Salamov A."/>
            <person name="Andreopoulos B."/>
            <person name="Baker S."/>
            <person name="Barry K."/>
            <person name="Bills G."/>
            <person name="Bluhm B."/>
            <person name="Cannon C."/>
            <person name="Castanera R."/>
            <person name="Culley D."/>
            <person name="Daum C."/>
            <person name="Ezra D."/>
            <person name="Gonzalez J."/>
            <person name="Henrissat B."/>
            <person name="Kuo A."/>
            <person name="Liang C."/>
            <person name="Lipzen A."/>
            <person name="Lutzoni F."/>
            <person name="Magnuson J."/>
            <person name="Mondo S."/>
            <person name="Nolan M."/>
            <person name="Ohm R."/>
            <person name="Pangilinan J."/>
            <person name="Park H.-J."/>
            <person name="Ramirez L."/>
            <person name="Alfaro M."/>
            <person name="Sun H."/>
            <person name="Tritt A."/>
            <person name="Yoshinaga Y."/>
            <person name="Zwiers L.-H."/>
            <person name="Turgeon B."/>
            <person name="Goodwin S."/>
            <person name="Spatafora J."/>
            <person name="Crous P."/>
            <person name="Grigoriev I."/>
        </authorList>
    </citation>
    <scope>NUCLEOTIDE SEQUENCE</scope>
    <source>
        <strain evidence="2">CBS 269.34</strain>
    </source>
</reference>
<dbReference type="AlphaFoldDB" id="A0A6A6R4Q4"/>
<dbReference type="OrthoDB" id="2013972at2759"/>